<protein>
    <submittedName>
        <fullName evidence="2">Uncharacterized protein</fullName>
    </submittedName>
</protein>
<evidence type="ECO:0000313" key="2">
    <source>
        <dbReference type="EMBL" id="KFM27325.1"/>
    </source>
</evidence>
<name>A0A087SNM1_AUXPR</name>
<reference evidence="5" key="2">
    <citation type="journal article" date="2018" name="Algal Res.">
        <title>Characterization of plant carbon substrate utilization by Auxenochlorella protothecoides.</title>
        <authorList>
            <person name="Vogler B.W."/>
            <person name="Starkenburg S.R."/>
            <person name="Sudasinghe N."/>
            <person name="Schambach J.Y."/>
            <person name="Rollin J.A."/>
            <person name="Pattathil S."/>
            <person name="Barry A.N."/>
        </authorList>
    </citation>
    <scope>NUCLEOTIDE SEQUENCE [LARGE SCALE GENOMIC DNA]</scope>
    <source>
        <strain evidence="5">UTEX 25</strain>
    </source>
</reference>
<dbReference type="EMBL" id="KL662144">
    <property type="protein sequence ID" value="KFM27325.1"/>
    <property type="molecule type" value="Genomic_DNA"/>
</dbReference>
<proteinExistence type="predicted"/>
<dbReference type="EMBL" id="QOKY01000127">
    <property type="protein sequence ID" value="RMZ57502.1"/>
    <property type="molecule type" value="Genomic_DNA"/>
</dbReference>
<dbReference type="Proteomes" id="UP000279271">
    <property type="component" value="Unassembled WGS sequence"/>
</dbReference>
<dbReference type="GeneID" id="23615986"/>
<reference evidence="2 4" key="1">
    <citation type="journal article" date="2014" name="BMC Genomics">
        <title>Oil accumulation mechanisms of the oleaginous microalga Chlorella protothecoides revealed through its genome, transcriptomes, and proteomes.</title>
        <authorList>
            <person name="Gao C."/>
            <person name="Wang Y."/>
            <person name="Shen Y."/>
            <person name="Yan D."/>
            <person name="He X."/>
            <person name="Dai J."/>
            <person name="Wu Q."/>
        </authorList>
    </citation>
    <scope>NUCLEOTIDE SEQUENCE [LARGE SCALE GENOMIC DNA]</scope>
    <source>
        <strain evidence="2 4">0710</strain>
    </source>
</reference>
<accession>A0A087SNM1</accession>
<keyword evidence="4" id="KW-1185">Reference proteome</keyword>
<dbReference type="OrthoDB" id="529205at2759"/>
<evidence type="ECO:0000313" key="4">
    <source>
        <dbReference type="Proteomes" id="UP000028924"/>
    </source>
</evidence>
<gene>
    <name evidence="3" type="ORF">APUTEX25_003745</name>
    <name evidence="2" type="ORF">F751_4595</name>
</gene>
<reference evidence="3" key="4">
    <citation type="submission" date="2018-11" db="EMBL/GenBank/DDBJ databases">
        <title>Characterization of plant carbon substrate utilization by Auxenochlorella protothecoides.</title>
        <authorList>
            <person name="Vogler B.W."/>
            <person name="Starkenburg S.R."/>
            <person name="Sudasinghe N."/>
            <person name="Schambach J.Y."/>
            <person name="Rollin J.A."/>
            <person name="Pattathil S."/>
            <person name="Barry A.N."/>
        </authorList>
    </citation>
    <scope>NUCLEOTIDE SEQUENCE [LARGE SCALE GENOMIC DNA]</scope>
    <source>
        <strain evidence="3">UTEX 25</strain>
    </source>
</reference>
<evidence type="ECO:0000256" key="1">
    <source>
        <dbReference type="SAM" id="MobiDB-lite"/>
    </source>
</evidence>
<reference evidence="3" key="3">
    <citation type="submission" date="2018-10" db="EMBL/GenBank/DDBJ databases">
        <authorList>
            <person name="Hovde B."/>
            <person name="Zhang X."/>
        </authorList>
    </citation>
    <scope>NUCLEOTIDE SEQUENCE [LARGE SCALE GENOMIC DNA]</scope>
    <source>
        <strain evidence="3">UTEX 25</strain>
    </source>
</reference>
<dbReference type="Proteomes" id="UP000028924">
    <property type="component" value="Unassembled WGS sequence"/>
</dbReference>
<evidence type="ECO:0000313" key="5">
    <source>
        <dbReference type="Proteomes" id="UP000279271"/>
    </source>
</evidence>
<dbReference type="AlphaFoldDB" id="A0A087SNM1"/>
<sequence>MLGYRASLTPITMSVRNISMTPACSGDKKDEAATSQAKKSSVPEHWEEENASASEATVKADKAEVTSVQELQELSVKTIKGEKNHIKEKMTSSK</sequence>
<dbReference type="KEGG" id="apro:F751_4595"/>
<evidence type="ECO:0000313" key="3">
    <source>
        <dbReference type="EMBL" id="RMZ57502.1"/>
    </source>
</evidence>
<dbReference type="RefSeq" id="XP_011400292.1">
    <property type="nucleotide sequence ID" value="XM_011401990.1"/>
</dbReference>
<organism evidence="2 4">
    <name type="scientific">Auxenochlorella protothecoides</name>
    <name type="common">Green microalga</name>
    <name type="synonym">Chlorella protothecoides</name>
    <dbReference type="NCBI Taxonomy" id="3075"/>
    <lineage>
        <taxon>Eukaryota</taxon>
        <taxon>Viridiplantae</taxon>
        <taxon>Chlorophyta</taxon>
        <taxon>core chlorophytes</taxon>
        <taxon>Trebouxiophyceae</taxon>
        <taxon>Chlorellales</taxon>
        <taxon>Chlorellaceae</taxon>
        <taxon>Auxenochlorella</taxon>
    </lineage>
</organism>
<feature type="region of interest" description="Disordered" evidence="1">
    <location>
        <begin position="20"/>
        <end position="61"/>
    </location>
</feature>